<evidence type="ECO:0000256" key="3">
    <source>
        <dbReference type="SAM" id="MobiDB-lite"/>
    </source>
</evidence>
<dbReference type="PANTHER" id="PTHR13620">
    <property type="entry name" value="3-5 EXONUCLEASE"/>
    <property type="match status" value="1"/>
</dbReference>
<feature type="region of interest" description="Disordered" evidence="3">
    <location>
        <begin position="478"/>
        <end position="506"/>
    </location>
</feature>
<evidence type="ECO:0000313" key="5">
    <source>
        <dbReference type="EMBL" id="KAK3308135.1"/>
    </source>
</evidence>
<dbReference type="SMART" id="SM00474">
    <property type="entry name" value="35EXOc"/>
    <property type="match status" value="1"/>
</dbReference>
<evidence type="ECO:0000256" key="2">
    <source>
        <dbReference type="ARBA" id="ARBA00022801"/>
    </source>
</evidence>
<dbReference type="AlphaFoldDB" id="A0AAJ0M3X7"/>
<feature type="compositionally biased region" description="Basic and acidic residues" evidence="3">
    <location>
        <begin position="488"/>
        <end position="498"/>
    </location>
</feature>
<dbReference type="GO" id="GO:0008408">
    <property type="term" value="F:3'-5' exonuclease activity"/>
    <property type="evidence" value="ECO:0007669"/>
    <property type="project" value="InterPro"/>
</dbReference>
<keyword evidence="6" id="KW-1185">Reference proteome</keyword>
<evidence type="ECO:0000259" key="4">
    <source>
        <dbReference type="SMART" id="SM00474"/>
    </source>
</evidence>
<dbReference type="Proteomes" id="UP001273166">
    <property type="component" value="Unassembled WGS sequence"/>
</dbReference>
<dbReference type="Gene3D" id="3.30.420.10">
    <property type="entry name" value="Ribonuclease H-like superfamily/Ribonuclease H"/>
    <property type="match status" value="1"/>
</dbReference>
<keyword evidence="1" id="KW-0540">Nuclease</keyword>
<dbReference type="PANTHER" id="PTHR13620:SF104">
    <property type="entry name" value="EXONUCLEASE 3'-5' DOMAIN-CONTAINING PROTEIN 2"/>
    <property type="match status" value="1"/>
</dbReference>
<dbReference type="InterPro" id="IPR036397">
    <property type="entry name" value="RNaseH_sf"/>
</dbReference>
<dbReference type="InterPro" id="IPR051132">
    <property type="entry name" value="3-5_Exonuclease_domain"/>
</dbReference>
<dbReference type="Pfam" id="PF01612">
    <property type="entry name" value="DNA_pol_A_exo1"/>
    <property type="match status" value="1"/>
</dbReference>
<name>A0AAJ0M3X7_9PEZI</name>
<evidence type="ECO:0000256" key="1">
    <source>
        <dbReference type="ARBA" id="ARBA00022722"/>
    </source>
</evidence>
<dbReference type="GO" id="GO:0005634">
    <property type="term" value="C:nucleus"/>
    <property type="evidence" value="ECO:0007669"/>
    <property type="project" value="TreeGrafter"/>
</dbReference>
<dbReference type="CDD" id="cd06141">
    <property type="entry name" value="WRN_exo"/>
    <property type="match status" value="1"/>
</dbReference>
<evidence type="ECO:0000313" key="6">
    <source>
        <dbReference type="Proteomes" id="UP001273166"/>
    </source>
</evidence>
<organism evidence="5 6">
    <name type="scientific">Chaetomium strumarium</name>
    <dbReference type="NCBI Taxonomy" id="1170767"/>
    <lineage>
        <taxon>Eukaryota</taxon>
        <taxon>Fungi</taxon>
        <taxon>Dikarya</taxon>
        <taxon>Ascomycota</taxon>
        <taxon>Pezizomycotina</taxon>
        <taxon>Sordariomycetes</taxon>
        <taxon>Sordariomycetidae</taxon>
        <taxon>Sordariales</taxon>
        <taxon>Chaetomiaceae</taxon>
        <taxon>Chaetomium</taxon>
    </lineage>
</organism>
<dbReference type="GO" id="GO:0005737">
    <property type="term" value="C:cytoplasm"/>
    <property type="evidence" value="ECO:0007669"/>
    <property type="project" value="TreeGrafter"/>
</dbReference>
<sequence length="516" mass="56047">MRLRSCSVMPLCSHGAVRSFGSVSVRFPMRPLHAHGVNGVAGFLKRCRCRRRFHSSQPRNALYRNCMNMDARKTTHRLWNVSRGIVFASGSSVVYPRLPLMRHQSAPANSVTGPAQEGSTLLPTVFSLGTALDEPPAGRGAGKAQTRVATVRTSTGTTITTSTLTTATAVTASSTTTLVAEGATEDAPAAVAGAAEKPTPKVNGPITPPFTPLDFKIPDQVFQAARQAAEETPESFWNYQMYRGPGEEGALDAKVKVHYCTSLHTTERVLQQYFMNEKVLGFDLEWMVNATKNSGARKNVSLVQLASPSRIGLFHIAAYPMRTTDLVAPSLKKIMEDPEITKVGVCIKGDCTRLSEFLGIKTRGQFELSHLYKLVKYSRSGEYGLINKRMVSLATQVQECFGLPIFKGNDVRSGNWFGPLHMDQVKSSDAASDAYANLQLYAVLDHQRKNLDPVPPLPHHAELNIPIRLADGPLLTATDEQAPGADAAGRDKPGRPEDEVGVVDRSPGARAVKLVV</sequence>
<keyword evidence="2" id="KW-0378">Hydrolase</keyword>
<gene>
    <name evidence="5" type="ORF">B0T15DRAFT_572366</name>
</gene>
<reference evidence="5" key="1">
    <citation type="journal article" date="2023" name="Mol. Phylogenet. Evol.">
        <title>Genome-scale phylogeny and comparative genomics of the fungal order Sordariales.</title>
        <authorList>
            <person name="Hensen N."/>
            <person name="Bonometti L."/>
            <person name="Westerberg I."/>
            <person name="Brannstrom I.O."/>
            <person name="Guillou S."/>
            <person name="Cros-Aarteil S."/>
            <person name="Calhoun S."/>
            <person name="Haridas S."/>
            <person name="Kuo A."/>
            <person name="Mondo S."/>
            <person name="Pangilinan J."/>
            <person name="Riley R."/>
            <person name="LaButti K."/>
            <person name="Andreopoulos B."/>
            <person name="Lipzen A."/>
            <person name="Chen C."/>
            <person name="Yan M."/>
            <person name="Daum C."/>
            <person name="Ng V."/>
            <person name="Clum A."/>
            <person name="Steindorff A."/>
            <person name="Ohm R.A."/>
            <person name="Martin F."/>
            <person name="Silar P."/>
            <person name="Natvig D.O."/>
            <person name="Lalanne C."/>
            <person name="Gautier V."/>
            <person name="Ament-Velasquez S.L."/>
            <person name="Kruys A."/>
            <person name="Hutchinson M.I."/>
            <person name="Powell A.J."/>
            <person name="Barry K."/>
            <person name="Miller A.N."/>
            <person name="Grigoriev I.V."/>
            <person name="Debuchy R."/>
            <person name="Gladieux P."/>
            <person name="Hiltunen Thoren M."/>
            <person name="Johannesson H."/>
        </authorList>
    </citation>
    <scope>NUCLEOTIDE SEQUENCE</scope>
    <source>
        <strain evidence="5">CBS 333.67</strain>
    </source>
</reference>
<accession>A0AAJ0M3X7</accession>
<proteinExistence type="predicted"/>
<dbReference type="RefSeq" id="XP_062723915.1">
    <property type="nucleotide sequence ID" value="XM_062870888.1"/>
</dbReference>
<dbReference type="FunFam" id="3.30.420.10:FF:000100">
    <property type="entry name" value="3'-5' exonuclease/helicase (Wrn), putative"/>
    <property type="match status" value="1"/>
</dbReference>
<dbReference type="GeneID" id="87889717"/>
<dbReference type="GO" id="GO:0003676">
    <property type="term" value="F:nucleic acid binding"/>
    <property type="evidence" value="ECO:0007669"/>
    <property type="project" value="InterPro"/>
</dbReference>
<dbReference type="InterPro" id="IPR002562">
    <property type="entry name" value="3'-5'_exonuclease_dom"/>
</dbReference>
<dbReference type="SUPFAM" id="SSF53098">
    <property type="entry name" value="Ribonuclease H-like"/>
    <property type="match status" value="1"/>
</dbReference>
<dbReference type="InterPro" id="IPR012337">
    <property type="entry name" value="RNaseH-like_sf"/>
</dbReference>
<dbReference type="GO" id="GO:0006139">
    <property type="term" value="P:nucleobase-containing compound metabolic process"/>
    <property type="evidence" value="ECO:0007669"/>
    <property type="project" value="InterPro"/>
</dbReference>
<comment type="caution">
    <text evidence="5">The sequence shown here is derived from an EMBL/GenBank/DDBJ whole genome shotgun (WGS) entry which is preliminary data.</text>
</comment>
<protein>
    <submittedName>
        <fullName evidence="5">Ribonuclease H-like domain-containing protein</fullName>
    </submittedName>
</protein>
<dbReference type="EMBL" id="JAUDZG010000002">
    <property type="protein sequence ID" value="KAK3308135.1"/>
    <property type="molecule type" value="Genomic_DNA"/>
</dbReference>
<feature type="domain" description="3'-5' exonuclease" evidence="4">
    <location>
        <begin position="257"/>
        <end position="449"/>
    </location>
</feature>
<reference evidence="5" key="2">
    <citation type="submission" date="2023-06" db="EMBL/GenBank/DDBJ databases">
        <authorList>
            <consortium name="Lawrence Berkeley National Laboratory"/>
            <person name="Mondo S.J."/>
            <person name="Hensen N."/>
            <person name="Bonometti L."/>
            <person name="Westerberg I."/>
            <person name="Brannstrom I.O."/>
            <person name="Guillou S."/>
            <person name="Cros-Aarteil S."/>
            <person name="Calhoun S."/>
            <person name="Haridas S."/>
            <person name="Kuo A."/>
            <person name="Pangilinan J."/>
            <person name="Riley R."/>
            <person name="Labutti K."/>
            <person name="Andreopoulos B."/>
            <person name="Lipzen A."/>
            <person name="Chen C."/>
            <person name="Yanf M."/>
            <person name="Daum C."/>
            <person name="Ng V."/>
            <person name="Clum A."/>
            <person name="Steindorff A."/>
            <person name="Ohm R."/>
            <person name="Martin F."/>
            <person name="Silar P."/>
            <person name="Natvig D."/>
            <person name="Lalanne C."/>
            <person name="Gautier V."/>
            <person name="Ament-Velasquez S.L."/>
            <person name="Kruys A."/>
            <person name="Hutchinson M.I."/>
            <person name="Powell A.J."/>
            <person name="Barry K."/>
            <person name="Miller A.N."/>
            <person name="Grigoriev I.V."/>
            <person name="Debuchy R."/>
            <person name="Gladieux P."/>
            <person name="Thoren M.H."/>
            <person name="Johannesson H."/>
        </authorList>
    </citation>
    <scope>NUCLEOTIDE SEQUENCE</scope>
    <source>
        <strain evidence="5">CBS 333.67</strain>
    </source>
</reference>